<evidence type="ECO:0000313" key="1">
    <source>
        <dbReference type="EMBL" id="MVW75349.1"/>
    </source>
</evidence>
<comment type="caution">
    <text evidence="1">The sequence shown here is derived from an EMBL/GenBank/DDBJ whole genome shotgun (WGS) entry which is preliminary data.</text>
</comment>
<organism evidence="1 2">
    <name type="scientific">Pseudomonas xionganensis</name>
    <dbReference type="NCBI Taxonomy" id="2654845"/>
    <lineage>
        <taxon>Bacteria</taxon>
        <taxon>Pseudomonadati</taxon>
        <taxon>Pseudomonadota</taxon>
        <taxon>Gammaproteobacteria</taxon>
        <taxon>Pseudomonadales</taxon>
        <taxon>Pseudomonadaceae</taxon>
        <taxon>Pseudomonas</taxon>
    </lineage>
</organism>
<keyword evidence="2" id="KW-1185">Reference proteome</keyword>
<dbReference type="Proteomes" id="UP000429555">
    <property type="component" value="Unassembled WGS sequence"/>
</dbReference>
<gene>
    <name evidence="1" type="ORF">GJV18_08465</name>
</gene>
<proteinExistence type="predicted"/>
<name>A0A6I4KRP6_9PSED</name>
<dbReference type="EMBL" id="WKJZ01000001">
    <property type="protein sequence ID" value="MVW75349.1"/>
    <property type="molecule type" value="Genomic_DNA"/>
</dbReference>
<accession>A0A6I4KRP6</accession>
<reference evidence="1 2" key="1">
    <citation type="submission" date="2019-11" db="EMBL/GenBank/DDBJ databases">
        <title>Pseudomonas flavidum sp. nov., isolated from Baiyang Lake.</title>
        <authorList>
            <person name="Zhao Y."/>
        </authorList>
    </citation>
    <scope>NUCLEOTIDE SEQUENCE [LARGE SCALE GENOMIC DNA]</scope>
    <source>
        <strain evidence="2">R-22-3 w-18</strain>
    </source>
</reference>
<evidence type="ECO:0000313" key="2">
    <source>
        <dbReference type="Proteomes" id="UP000429555"/>
    </source>
</evidence>
<sequence>MSEVMRFNMIPAGQPNPSASGLYVRHDDYAALETERDAALAECERLRDHAAMFVWIRDKCHLFDHYRSMKHRPNAFEQEVRDAMAKDAALAEINP</sequence>
<protein>
    <submittedName>
        <fullName evidence="1">Uncharacterized protein</fullName>
    </submittedName>
</protein>
<dbReference type="RefSeq" id="WP_160344422.1">
    <property type="nucleotide sequence ID" value="NZ_WKJZ01000001.1"/>
</dbReference>
<dbReference type="AlphaFoldDB" id="A0A6I4KRP6"/>